<name>A0A8J5MRV0_HOMAM</name>
<proteinExistence type="predicted"/>
<dbReference type="InterPro" id="IPR036397">
    <property type="entry name" value="RNaseH_sf"/>
</dbReference>
<accession>A0A8J5MRV0</accession>
<evidence type="ECO:0000313" key="2">
    <source>
        <dbReference type="Proteomes" id="UP000747542"/>
    </source>
</evidence>
<comment type="caution">
    <text evidence="1">The sequence shown here is derived from an EMBL/GenBank/DDBJ whole genome shotgun (WGS) entry which is preliminary data.</text>
</comment>
<reference evidence="1" key="1">
    <citation type="journal article" date="2021" name="Sci. Adv.">
        <title>The American lobster genome reveals insights on longevity, neural, and immune adaptations.</title>
        <authorList>
            <person name="Polinski J.M."/>
            <person name="Zimin A.V."/>
            <person name="Clark K.F."/>
            <person name="Kohn A.B."/>
            <person name="Sadowski N."/>
            <person name="Timp W."/>
            <person name="Ptitsyn A."/>
            <person name="Khanna P."/>
            <person name="Romanova D.Y."/>
            <person name="Williams P."/>
            <person name="Greenwood S.J."/>
            <person name="Moroz L.L."/>
            <person name="Walt D.R."/>
            <person name="Bodnar A.G."/>
        </authorList>
    </citation>
    <scope>NUCLEOTIDE SEQUENCE</scope>
    <source>
        <strain evidence="1">GMGI-L3</strain>
    </source>
</reference>
<evidence type="ECO:0000313" key="1">
    <source>
        <dbReference type="EMBL" id="KAG7161750.1"/>
    </source>
</evidence>
<dbReference type="EMBL" id="JAHLQT010028808">
    <property type="protein sequence ID" value="KAG7161750.1"/>
    <property type="molecule type" value="Genomic_DNA"/>
</dbReference>
<gene>
    <name evidence="1" type="primary">Tcb2-L6</name>
    <name evidence="1" type="ORF">Hamer_G007390</name>
</gene>
<dbReference type="GO" id="GO:0003676">
    <property type="term" value="F:nucleic acid binding"/>
    <property type="evidence" value="ECO:0007669"/>
    <property type="project" value="InterPro"/>
</dbReference>
<sequence length="214" mass="24720">MLTSRWNSGIELSSQTKRPLHRPIMAEYTCEGATTLGMTMSIQCIYKEVRSGRSTCNVWDYMSVNGMWDLVQIDGRFTTQKYLDILENFFLPSLQERNFPFPLDLLFSFMTGGPYRVVQQWFANRNNLQLLDWPSQEAEMNPLENLWANIVNTWEPARERTSVELFAHTRNNGRYLGPNMISSATLLDQCPKDLMPLSTKKVGGQDTKVKNLHQ</sequence>
<dbReference type="Gene3D" id="3.30.420.10">
    <property type="entry name" value="Ribonuclease H-like superfamily/Ribonuclease H"/>
    <property type="match status" value="1"/>
</dbReference>
<protein>
    <submittedName>
        <fullName evidence="1">Transposable element Tcb2 transposase-like 6</fullName>
    </submittedName>
</protein>
<organism evidence="1 2">
    <name type="scientific">Homarus americanus</name>
    <name type="common">American lobster</name>
    <dbReference type="NCBI Taxonomy" id="6706"/>
    <lineage>
        <taxon>Eukaryota</taxon>
        <taxon>Metazoa</taxon>
        <taxon>Ecdysozoa</taxon>
        <taxon>Arthropoda</taxon>
        <taxon>Crustacea</taxon>
        <taxon>Multicrustacea</taxon>
        <taxon>Malacostraca</taxon>
        <taxon>Eumalacostraca</taxon>
        <taxon>Eucarida</taxon>
        <taxon>Decapoda</taxon>
        <taxon>Pleocyemata</taxon>
        <taxon>Astacidea</taxon>
        <taxon>Nephropoidea</taxon>
        <taxon>Nephropidae</taxon>
        <taxon>Homarus</taxon>
    </lineage>
</organism>
<dbReference type="Proteomes" id="UP000747542">
    <property type="component" value="Unassembled WGS sequence"/>
</dbReference>
<dbReference type="AlphaFoldDB" id="A0A8J5MRV0"/>
<keyword evidence="2" id="KW-1185">Reference proteome</keyword>